<feature type="transmembrane region" description="Helical" evidence="5">
    <location>
        <begin position="51"/>
        <end position="73"/>
    </location>
</feature>
<evidence type="ECO:0000256" key="5">
    <source>
        <dbReference type="SAM" id="Phobius"/>
    </source>
</evidence>
<evidence type="ECO:0000256" key="3">
    <source>
        <dbReference type="ARBA" id="ARBA00022989"/>
    </source>
</evidence>
<evidence type="ECO:0000259" key="6">
    <source>
        <dbReference type="PROSITE" id="PS50850"/>
    </source>
</evidence>
<gene>
    <name evidence="7" type="ORF">O6P37_19020</name>
</gene>
<keyword evidence="4 5" id="KW-0472">Membrane</keyword>
<sequence>MVSAELGAAAVRDRRARVATAALFFTNGALFASLLPRFPEIKADLALSNTVFGLAVAAFSGGAFVAGIAAGALIRRFTSARVGVAGTLGIAVFVLLAGLAPSGALFAAALFVAGASDAVTDVAQNAHALRVQRNYGRSIINSFHAVWASGAITGGLLGAAAIALAVPRTVQLSCSAVVFSATVLIAYRFMLTGSDHDDHPAAAWTGGQRAGLRVYALIGALATIAIAGAAVEDAGSTWATLYLRDSLDAAAAVAPFGYIALVACMFVGRLFGDRLVDRFGEAAVARAGGAVAAAGMGASLAFPSVPSAIAGFAAAGLGIATLIPAAMHAADRLPGLRPGTGLALVTWLLRIGFLASPPVVGLVADAAGLRVGLLIVPLAGVVTVLLAGALSGRDRPSRS</sequence>
<comment type="subcellular location">
    <subcellularLocation>
        <location evidence="1">Cell membrane</location>
        <topology evidence="1">Multi-pass membrane protein</topology>
    </subcellularLocation>
</comment>
<dbReference type="CDD" id="cd17393">
    <property type="entry name" value="MFS_MosC_like"/>
    <property type="match status" value="1"/>
</dbReference>
<dbReference type="SUPFAM" id="SSF103473">
    <property type="entry name" value="MFS general substrate transporter"/>
    <property type="match status" value="1"/>
</dbReference>
<dbReference type="PROSITE" id="PS50850">
    <property type="entry name" value="MFS"/>
    <property type="match status" value="1"/>
</dbReference>
<feature type="domain" description="Major facilitator superfamily (MFS) profile" evidence="6">
    <location>
        <begin position="212"/>
        <end position="399"/>
    </location>
</feature>
<feature type="transmembrane region" description="Helical" evidence="5">
    <location>
        <begin position="170"/>
        <end position="191"/>
    </location>
</feature>
<reference evidence="7" key="1">
    <citation type="submission" date="2022-12" db="EMBL/GenBank/DDBJ databases">
        <authorList>
            <person name="Deng Y."/>
            <person name="Zhang Y.-Q."/>
        </authorList>
    </citation>
    <scope>NUCLEOTIDE SEQUENCE</scope>
    <source>
        <strain evidence="7">CPCC 205372</strain>
    </source>
</reference>
<keyword evidence="2 5" id="KW-0812">Transmembrane</keyword>
<dbReference type="RefSeq" id="WP_269895538.1">
    <property type="nucleotide sequence ID" value="NZ_JAPZPY010000009.1"/>
</dbReference>
<dbReference type="InterPro" id="IPR051788">
    <property type="entry name" value="MFS_Transporter"/>
</dbReference>
<dbReference type="InterPro" id="IPR020846">
    <property type="entry name" value="MFS_dom"/>
</dbReference>
<proteinExistence type="predicted"/>
<feature type="transmembrane region" description="Helical" evidence="5">
    <location>
        <begin position="144"/>
        <end position="164"/>
    </location>
</feature>
<feature type="transmembrane region" description="Helical" evidence="5">
    <location>
        <begin position="21"/>
        <end position="39"/>
    </location>
</feature>
<feature type="transmembrane region" description="Helical" evidence="5">
    <location>
        <begin position="80"/>
        <end position="99"/>
    </location>
</feature>
<feature type="transmembrane region" description="Helical" evidence="5">
    <location>
        <begin position="212"/>
        <end position="231"/>
    </location>
</feature>
<feature type="transmembrane region" description="Helical" evidence="5">
    <location>
        <begin position="308"/>
        <end position="330"/>
    </location>
</feature>
<keyword evidence="8" id="KW-1185">Reference proteome</keyword>
<feature type="transmembrane region" description="Helical" evidence="5">
    <location>
        <begin position="342"/>
        <end position="363"/>
    </location>
</feature>
<accession>A0ABT4PWL3</accession>
<feature type="transmembrane region" description="Helical" evidence="5">
    <location>
        <begin position="283"/>
        <end position="302"/>
    </location>
</feature>
<name>A0ABT4PWL3_9MYCO</name>
<evidence type="ECO:0000256" key="1">
    <source>
        <dbReference type="ARBA" id="ARBA00004651"/>
    </source>
</evidence>
<protein>
    <submittedName>
        <fullName evidence="7">MFS transporter</fullName>
    </submittedName>
</protein>
<dbReference type="PANTHER" id="PTHR23514">
    <property type="entry name" value="BYPASS OF STOP CODON PROTEIN 6"/>
    <property type="match status" value="1"/>
</dbReference>
<comment type="caution">
    <text evidence="7">The sequence shown here is derived from an EMBL/GenBank/DDBJ whole genome shotgun (WGS) entry which is preliminary data.</text>
</comment>
<dbReference type="Pfam" id="PF07690">
    <property type="entry name" value="MFS_1"/>
    <property type="match status" value="1"/>
</dbReference>
<dbReference type="Gene3D" id="1.20.1250.20">
    <property type="entry name" value="MFS general substrate transporter like domains"/>
    <property type="match status" value="1"/>
</dbReference>
<dbReference type="PANTHER" id="PTHR23514:SF13">
    <property type="entry name" value="INNER MEMBRANE PROTEIN YBJJ"/>
    <property type="match status" value="1"/>
</dbReference>
<feature type="transmembrane region" description="Helical" evidence="5">
    <location>
        <begin position="251"/>
        <end position="271"/>
    </location>
</feature>
<dbReference type="EMBL" id="JAPZPY010000009">
    <property type="protein sequence ID" value="MCZ8380963.1"/>
    <property type="molecule type" value="Genomic_DNA"/>
</dbReference>
<evidence type="ECO:0000256" key="4">
    <source>
        <dbReference type="ARBA" id="ARBA00023136"/>
    </source>
</evidence>
<feature type="transmembrane region" description="Helical" evidence="5">
    <location>
        <begin position="369"/>
        <end position="390"/>
    </location>
</feature>
<dbReference type="Proteomes" id="UP001142153">
    <property type="component" value="Unassembled WGS sequence"/>
</dbReference>
<evidence type="ECO:0000313" key="7">
    <source>
        <dbReference type="EMBL" id="MCZ8380963.1"/>
    </source>
</evidence>
<evidence type="ECO:0000256" key="2">
    <source>
        <dbReference type="ARBA" id="ARBA00022692"/>
    </source>
</evidence>
<evidence type="ECO:0000313" key="8">
    <source>
        <dbReference type="Proteomes" id="UP001142153"/>
    </source>
</evidence>
<dbReference type="InterPro" id="IPR011701">
    <property type="entry name" value="MFS"/>
</dbReference>
<dbReference type="InterPro" id="IPR036259">
    <property type="entry name" value="MFS_trans_sf"/>
</dbReference>
<keyword evidence="3 5" id="KW-1133">Transmembrane helix</keyword>
<organism evidence="7 8">
    <name type="scientific">Mycobacterium hippophais</name>
    <dbReference type="NCBI Taxonomy" id="3016340"/>
    <lineage>
        <taxon>Bacteria</taxon>
        <taxon>Bacillati</taxon>
        <taxon>Actinomycetota</taxon>
        <taxon>Actinomycetes</taxon>
        <taxon>Mycobacteriales</taxon>
        <taxon>Mycobacteriaceae</taxon>
        <taxon>Mycobacterium</taxon>
    </lineage>
</organism>